<reference evidence="1 2" key="1">
    <citation type="journal article" date="2019" name="Environ. Microbiol.">
        <title>At the nexus of three kingdoms: the genome of the mycorrhizal fungus Gigaspora margarita provides insights into plant, endobacterial and fungal interactions.</title>
        <authorList>
            <person name="Venice F."/>
            <person name="Ghignone S."/>
            <person name="Salvioli di Fossalunga A."/>
            <person name="Amselem J."/>
            <person name="Novero M."/>
            <person name="Xianan X."/>
            <person name="Sedzielewska Toro K."/>
            <person name="Morin E."/>
            <person name="Lipzen A."/>
            <person name="Grigoriev I.V."/>
            <person name="Henrissat B."/>
            <person name="Martin F.M."/>
            <person name="Bonfante P."/>
        </authorList>
    </citation>
    <scope>NUCLEOTIDE SEQUENCE [LARGE SCALE GENOMIC DNA]</scope>
    <source>
        <strain evidence="1 2">BEG34</strain>
    </source>
</reference>
<organism evidence="1 2">
    <name type="scientific">Gigaspora margarita</name>
    <dbReference type="NCBI Taxonomy" id="4874"/>
    <lineage>
        <taxon>Eukaryota</taxon>
        <taxon>Fungi</taxon>
        <taxon>Fungi incertae sedis</taxon>
        <taxon>Mucoromycota</taxon>
        <taxon>Glomeromycotina</taxon>
        <taxon>Glomeromycetes</taxon>
        <taxon>Diversisporales</taxon>
        <taxon>Gigasporaceae</taxon>
        <taxon>Gigaspora</taxon>
    </lineage>
</organism>
<protein>
    <submittedName>
        <fullName evidence="1">Protein far1-related sequence 5-like</fullName>
    </submittedName>
</protein>
<comment type="caution">
    <text evidence="1">The sequence shown here is derived from an EMBL/GenBank/DDBJ whole genome shotgun (WGS) entry which is preliminary data.</text>
</comment>
<evidence type="ECO:0000313" key="2">
    <source>
        <dbReference type="Proteomes" id="UP000439903"/>
    </source>
</evidence>
<keyword evidence="2" id="KW-1185">Reference proteome</keyword>
<sequence length="325" mass="37269">MNWYTSSFFEADHTFSALEAKETSSRDVTSSTKKTSTSLDVEITSSSFTCIEFASSISNYKHSEVTSPIYTYQYSEVASFSSNCQDMEISCFDTVNDAFIEDVDDEPQTTLKSLLNGVEFSNIIELWRIRHMGELSHYENIVALLSDRTHLCTLHFSIIPTRWYKDSIVDQLDVNLKNSPVLVAIKPYIETLNQFGVAFSIFKTAINIALETNSNKELIQDLSYNINNSYDNTNEKTNESEEVVLLQQQFINQITDLKVVKIRGALSKKRMKSFTKVLDRRANNQKTSNSEMSSKVQRKYLLYGALGHYQKKYPNKEKNKENMNI</sequence>
<dbReference type="OrthoDB" id="2405291at2759"/>
<proteinExistence type="predicted"/>
<name>A0A8H4A4X2_GIGMA</name>
<accession>A0A8H4A4X2</accession>
<evidence type="ECO:0000313" key="1">
    <source>
        <dbReference type="EMBL" id="KAF0424029.1"/>
    </source>
</evidence>
<dbReference type="AlphaFoldDB" id="A0A8H4A4X2"/>
<dbReference type="Proteomes" id="UP000439903">
    <property type="component" value="Unassembled WGS sequence"/>
</dbReference>
<dbReference type="EMBL" id="WTPW01001659">
    <property type="protein sequence ID" value="KAF0424029.1"/>
    <property type="molecule type" value="Genomic_DNA"/>
</dbReference>
<gene>
    <name evidence="1" type="ORF">F8M41_006645</name>
</gene>